<dbReference type="Pfam" id="PF01553">
    <property type="entry name" value="Acyltransferase"/>
    <property type="match status" value="1"/>
</dbReference>
<dbReference type="RefSeq" id="WP_137611908.1">
    <property type="nucleotide sequence ID" value="NZ_BJDF01000015.1"/>
</dbReference>
<dbReference type="InterPro" id="IPR002123">
    <property type="entry name" value="Plipid/glycerol_acylTrfase"/>
</dbReference>
<dbReference type="GO" id="GO:0016746">
    <property type="term" value="F:acyltransferase activity"/>
    <property type="evidence" value="ECO:0007669"/>
    <property type="project" value="UniProtKB-KW"/>
</dbReference>
<reference evidence="5" key="1">
    <citation type="journal article" date="2019" name="Int. J. Syst. Evol. Microbiol.">
        <title>The Global Catalogue of Microorganisms (GCM) 10K type strain sequencing project: providing services to taxonomists for standard genome sequencing and annotation.</title>
        <authorList>
            <consortium name="The Broad Institute Genomics Platform"/>
            <consortium name="The Broad Institute Genome Sequencing Center for Infectious Disease"/>
            <person name="Wu L."/>
            <person name="Ma J."/>
        </authorList>
    </citation>
    <scope>NUCLEOTIDE SEQUENCE [LARGE SCALE GENOMIC DNA]</scope>
    <source>
        <strain evidence="5">CCM 8927</strain>
    </source>
</reference>
<feature type="domain" description="Phospholipid/glycerol acyltransferase" evidence="3">
    <location>
        <begin position="92"/>
        <end position="212"/>
    </location>
</feature>
<dbReference type="CDD" id="cd07989">
    <property type="entry name" value="LPLAT_AGPAT-like"/>
    <property type="match status" value="1"/>
</dbReference>
<organism evidence="4 5">
    <name type="scientific">Companilactobacillus huachuanensis</name>
    <dbReference type="NCBI Taxonomy" id="2559914"/>
    <lineage>
        <taxon>Bacteria</taxon>
        <taxon>Bacillati</taxon>
        <taxon>Bacillota</taxon>
        <taxon>Bacilli</taxon>
        <taxon>Lactobacillales</taxon>
        <taxon>Lactobacillaceae</taxon>
        <taxon>Companilactobacillus</taxon>
    </lineage>
</organism>
<accession>A0ABW1RQ17</accession>
<gene>
    <name evidence="4" type="ORF">ACFQAV_11810</name>
</gene>
<dbReference type="SMART" id="SM00563">
    <property type="entry name" value="PlsC"/>
    <property type="match status" value="1"/>
</dbReference>
<sequence>MIIGNSKVAVRENIKQAIIDRDFNRKVEIEDPIFSRDESERIIRKYLKDLDSPYYRINNLLSRGISNFMTLIINRHTEIIGIENLRGIDTGAIITSNHFNPLENTAIRTMTKKSGHKRLFIVSEDTNLSMKGIIGFLMNYYDTVPISGNLNYMGHTFPKMIQKILKRKEWILIYPEQEMWFNYRKPRPVKRGAYYYAAKFNVPIISCFVEIVNTGKKDNNEFDKTNYIVHVLKPIYPKSGNVRDSSRKMMAQDYQQKKAAFEAAYSEKLNYDFEAKDIVGWRK</sequence>
<proteinExistence type="predicted"/>
<comment type="caution">
    <text evidence="4">The sequence shown here is derived from an EMBL/GenBank/DDBJ whole genome shotgun (WGS) entry which is preliminary data.</text>
</comment>
<evidence type="ECO:0000256" key="2">
    <source>
        <dbReference type="ARBA" id="ARBA00023315"/>
    </source>
</evidence>
<keyword evidence="1" id="KW-0808">Transferase</keyword>
<dbReference type="EMBL" id="JBHSSF010000036">
    <property type="protein sequence ID" value="MFC6177527.1"/>
    <property type="molecule type" value="Genomic_DNA"/>
</dbReference>
<evidence type="ECO:0000313" key="5">
    <source>
        <dbReference type="Proteomes" id="UP001596288"/>
    </source>
</evidence>
<dbReference type="PANTHER" id="PTHR10434">
    <property type="entry name" value="1-ACYL-SN-GLYCEROL-3-PHOSPHATE ACYLTRANSFERASE"/>
    <property type="match status" value="1"/>
</dbReference>
<keyword evidence="5" id="KW-1185">Reference proteome</keyword>
<evidence type="ECO:0000259" key="3">
    <source>
        <dbReference type="SMART" id="SM00563"/>
    </source>
</evidence>
<dbReference type="PANTHER" id="PTHR10434:SF11">
    <property type="entry name" value="1-ACYL-SN-GLYCEROL-3-PHOSPHATE ACYLTRANSFERASE"/>
    <property type="match status" value="1"/>
</dbReference>
<name>A0ABW1RQ17_9LACO</name>
<protein>
    <submittedName>
        <fullName evidence="4">Lysophospholipid acyltransferase family protein</fullName>
    </submittedName>
</protein>
<dbReference type="Proteomes" id="UP001596288">
    <property type="component" value="Unassembled WGS sequence"/>
</dbReference>
<evidence type="ECO:0000256" key="1">
    <source>
        <dbReference type="ARBA" id="ARBA00022679"/>
    </source>
</evidence>
<evidence type="ECO:0000313" key="4">
    <source>
        <dbReference type="EMBL" id="MFC6177527.1"/>
    </source>
</evidence>
<keyword evidence="2 4" id="KW-0012">Acyltransferase</keyword>